<comment type="cofactor">
    <cofactor evidence="1">
        <name>Fe(2+)</name>
        <dbReference type="ChEBI" id="CHEBI:29033"/>
    </cofactor>
</comment>
<feature type="region of interest" description="Disordered" evidence="15">
    <location>
        <begin position="682"/>
        <end position="701"/>
    </location>
</feature>
<evidence type="ECO:0000256" key="3">
    <source>
        <dbReference type="ARBA" id="ARBA00022723"/>
    </source>
</evidence>
<keyword evidence="6" id="KW-0862">Zinc</keyword>
<keyword evidence="5 14" id="KW-0863">Zinc-finger</keyword>
<evidence type="ECO:0000259" key="17">
    <source>
        <dbReference type="PROSITE" id="PS51183"/>
    </source>
</evidence>
<feature type="compositionally biased region" description="Basic residues" evidence="15">
    <location>
        <begin position="1128"/>
        <end position="1140"/>
    </location>
</feature>
<dbReference type="PROSITE" id="PS00028">
    <property type="entry name" value="ZINC_FINGER_C2H2_1"/>
    <property type="match status" value="3"/>
</dbReference>
<dbReference type="FunFam" id="3.30.160.60:FF:000763">
    <property type="entry name" value="Probable lysine-specific demethylase ELF6"/>
    <property type="match status" value="1"/>
</dbReference>
<dbReference type="PROSITE" id="PS51183">
    <property type="entry name" value="JMJN"/>
    <property type="match status" value="1"/>
</dbReference>
<keyword evidence="8" id="KW-0223">Dioxygenase</keyword>
<keyword evidence="13" id="KW-0539">Nucleus</keyword>
<evidence type="ECO:0000256" key="5">
    <source>
        <dbReference type="ARBA" id="ARBA00022771"/>
    </source>
</evidence>
<dbReference type="FunFam" id="2.60.120.650:FF:000023">
    <property type="entry name" value="Probable lysine-specific demethylase ELF6"/>
    <property type="match status" value="1"/>
</dbReference>
<feature type="compositionally biased region" description="Basic and acidic residues" evidence="15">
    <location>
        <begin position="422"/>
        <end position="432"/>
    </location>
</feature>
<dbReference type="SMART" id="SM00355">
    <property type="entry name" value="ZnF_C2H2"/>
    <property type="match status" value="4"/>
</dbReference>
<feature type="compositionally biased region" description="Basic and acidic residues" evidence="15">
    <location>
        <begin position="1094"/>
        <end position="1107"/>
    </location>
</feature>
<feature type="compositionally biased region" description="Basic residues" evidence="15">
    <location>
        <begin position="960"/>
        <end position="969"/>
    </location>
</feature>
<keyword evidence="4" id="KW-0677">Repeat</keyword>
<keyword evidence="20" id="KW-1185">Reference proteome</keyword>
<evidence type="ECO:0000256" key="1">
    <source>
        <dbReference type="ARBA" id="ARBA00001954"/>
    </source>
</evidence>
<feature type="domain" description="JmjC" evidence="18">
    <location>
        <begin position="208"/>
        <end position="377"/>
    </location>
</feature>
<feature type="domain" description="JmjN" evidence="17">
    <location>
        <begin position="32"/>
        <end position="73"/>
    </location>
</feature>
<feature type="region of interest" description="Disordered" evidence="15">
    <location>
        <begin position="949"/>
        <end position="969"/>
    </location>
</feature>
<evidence type="ECO:0000256" key="6">
    <source>
        <dbReference type="ARBA" id="ARBA00022833"/>
    </source>
</evidence>
<gene>
    <name evidence="19" type="ORF">C4D60_Mb06t01350</name>
</gene>
<feature type="domain" description="C2H2-type" evidence="16">
    <location>
        <begin position="1238"/>
        <end position="1269"/>
    </location>
</feature>
<keyword evidence="3" id="KW-0479">Metal-binding</keyword>
<dbReference type="FunFam" id="3.30.160.60:FF:000747">
    <property type="entry name" value="Probable lysine-specific demethylase ELF6"/>
    <property type="match status" value="1"/>
</dbReference>
<keyword evidence="7" id="KW-0156">Chromatin regulator</keyword>
<dbReference type="SUPFAM" id="SSF51197">
    <property type="entry name" value="Clavaminate synthase-like"/>
    <property type="match status" value="1"/>
</dbReference>
<dbReference type="GO" id="GO:0034647">
    <property type="term" value="F:histone H3K4me/H3K4me2/H3K4me3 demethylase activity"/>
    <property type="evidence" value="ECO:0007669"/>
    <property type="project" value="TreeGrafter"/>
</dbReference>
<keyword evidence="9" id="KW-0560">Oxidoreductase</keyword>
<dbReference type="InterPro" id="IPR003349">
    <property type="entry name" value="JmjN"/>
</dbReference>
<dbReference type="SUPFAM" id="SSF57667">
    <property type="entry name" value="beta-beta-alpha zinc fingers"/>
    <property type="match status" value="2"/>
</dbReference>
<dbReference type="GO" id="GO:0040029">
    <property type="term" value="P:epigenetic regulation of gene expression"/>
    <property type="evidence" value="ECO:0007669"/>
    <property type="project" value="UniProtKB-ARBA"/>
</dbReference>
<feature type="domain" description="C2H2-type" evidence="16">
    <location>
        <begin position="1178"/>
        <end position="1207"/>
    </location>
</feature>
<dbReference type="Proteomes" id="UP000317650">
    <property type="component" value="Chromosome 6"/>
</dbReference>
<evidence type="ECO:0000256" key="14">
    <source>
        <dbReference type="PROSITE-ProRule" id="PRU00042"/>
    </source>
</evidence>
<evidence type="ECO:0000256" key="9">
    <source>
        <dbReference type="ARBA" id="ARBA00023002"/>
    </source>
</evidence>
<dbReference type="AlphaFoldDB" id="A0A4S8IM87"/>
<sequence length="1271" mass="140390">MAAAASPSAPGVAAPEPLPLEVPPWLRSLPQAPEFRPTPQEFQDPIAYILKIEKEAAAFGICKIVPPLPPAPKKTAVTNLNRSFAARELGQRPPAFATRQQQIGFCPRRPRPVQKSVWQSGEHYTLPQFEAKARQFERSHLRHAAAGGSARKAAASAALSPIEIETLFWRASADKPFSVEYANDMPGSGFAPLPSDGRHCWRDKAPANVGESAWNMRGVSRAKGSLLQFMKEEIPGVTSPMVYVAMLFSWFAWHVEDHELHSLNYLHMGAGKTWYGVPRDGRLAFEEVVRIQGYGGEVNPLVTFTILGEKTTVMSPEVLVGEGIPCCRLVQNAGDFVVTFPGAYHMGFSHGFNCGEAANIATPEWLRFAKEAAVRRASINYPPMVSHFQLLYALALSLHTSVAIGHLPRRPGEARMPTGEGSEPRSSRLKDKMKGEGEVIVKNAFVQNVIQNNHLLNILLDKGTSCVVLPQNAPDGPLCSNSLVRSQVKVKPRLSFGLCSEQEALEASRLLPSNDVGPGWSAAVRNFNGLSSFRGNSTSTGNDRMISSGICDKFVSADQYSFSSDLQNVEGEKEGSIRGDGLLDQGLLSCVTCGILSFACVAVIQPRETAAKYLTSADCGFLNDHAIGSADVSELSRDTNWKTSRNNLVTGIVETQILHSSEVAHEETKLHLAGSESQNDLFAQSSQSVDGSDNLNGDDNDVADNKCQLKSEFSCMNQSETGNFMGKYSLEDNEGMETSKASIKFMGESRDGHHKEFDCGSHNIETADIYHSSLKMGNPTVLADLPVKCDDSAVPAEAVTICQELRNVATKKSPKISVVQGFDKDSSRMHVFCLEHAAEVEKQLQPIGGVHMMILCHPDYPKIESEAKLLAKELGIGNIWKNVKFREASKEDQERIRVALEDEEVIPTNSDWTVKLGINLYYTANLSKSPIYSKQMPYNPVIYKAFGQKSAGDSPEKPKTSGRHTGRQKKIVVAGRWCGKVWMTNQVHPYLAHKKETLEQEQTEEYYSSDTDQNPSDEIELDHSSKVSLKSNSSGSNLAVKSSGKKRKKPLRKAKMKKPRCTMADSKSKANDVSGTSASPPGRTPRSSCPRNSESTKQHKLNSKDESGGPSSRLRKRPSKSEEQKNKLANKKQSNKRKAKNNQTANLVPKDEEEYACDIEGCSMSFSTKQDLALHKRDICPVKGCGKKFFSHKYLLQHRKVHMDDRPLECPWKGCKMTFKWPWARTEHIRVHTGDRPYVCQEPGCGQTFRFVSDFSRHKRKTGHSVKKGRR</sequence>
<feature type="compositionally biased region" description="Low complexity" evidence="15">
    <location>
        <begin position="1026"/>
        <end position="1042"/>
    </location>
</feature>
<dbReference type="Gene3D" id="3.30.160.60">
    <property type="entry name" value="Classic Zinc Finger"/>
    <property type="match status" value="2"/>
</dbReference>
<dbReference type="SMART" id="SM00558">
    <property type="entry name" value="JmjC"/>
    <property type="match status" value="1"/>
</dbReference>
<name>A0A4S8IM87_MUSBA</name>
<dbReference type="STRING" id="52838.A0A4S8IM87"/>
<keyword evidence="12" id="KW-0804">Transcription</keyword>
<evidence type="ECO:0000256" key="8">
    <source>
        <dbReference type="ARBA" id="ARBA00022964"/>
    </source>
</evidence>
<evidence type="ECO:0000313" key="20">
    <source>
        <dbReference type="Proteomes" id="UP000317650"/>
    </source>
</evidence>
<dbReference type="PANTHER" id="PTHR10694">
    <property type="entry name" value="LYSINE-SPECIFIC DEMETHYLASE"/>
    <property type="match status" value="1"/>
</dbReference>
<reference evidence="19 20" key="1">
    <citation type="journal article" date="2019" name="Nat. Plants">
        <title>Genome sequencing of Musa balbisiana reveals subgenome evolution and function divergence in polyploid bananas.</title>
        <authorList>
            <person name="Yao X."/>
        </authorList>
    </citation>
    <scope>NUCLEOTIDE SEQUENCE [LARGE SCALE GENOMIC DNA]</scope>
    <source>
        <strain evidence="20">cv. DH-PKW</strain>
        <tissue evidence="19">Leaves</tissue>
    </source>
</reference>
<dbReference type="SMART" id="SM00545">
    <property type="entry name" value="JmjN"/>
    <property type="match status" value="1"/>
</dbReference>
<protein>
    <recommendedName>
        <fullName evidence="21">JmjC domain-containing protein</fullName>
    </recommendedName>
</protein>
<feature type="domain" description="C2H2-type" evidence="16">
    <location>
        <begin position="1208"/>
        <end position="1237"/>
    </location>
</feature>
<evidence type="ECO:0000256" key="7">
    <source>
        <dbReference type="ARBA" id="ARBA00022853"/>
    </source>
</evidence>
<feature type="compositionally biased region" description="Basic residues" evidence="15">
    <location>
        <begin position="1043"/>
        <end position="1060"/>
    </location>
</feature>
<dbReference type="InterPro" id="IPR036236">
    <property type="entry name" value="Znf_C2H2_sf"/>
</dbReference>
<evidence type="ECO:0000256" key="10">
    <source>
        <dbReference type="ARBA" id="ARBA00023004"/>
    </source>
</evidence>
<dbReference type="Gene3D" id="2.60.120.650">
    <property type="entry name" value="Cupin"/>
    <property type="match status" value="1"/>
</dbReference>
<evidence type="ECO:0000256" key="11">
    <source>
        <dbReference type="ARBA" id="ARBA00023015"/>
    </source>
</evidence>
<accession>A0A4S8IM87</accession>
<evidence type="ECO:0000256" key="12">
    <source>
        <dbReference type="ARBA" id="ARBA00023163"/>
    </source>
</evidence>
<comment type="subcellular location">
    <subcellularLocation>
        <location evidence="2">Nucleus</location>
    </subcellularLocation>
</comment>
<dbReference type="GO" id="GO:0000785">
    <property type="term" value="C:chromatin"/>
    <property type="evidence" value="ECO:0007669"/>
    <property type="project" value="TreeGrafter"/>
</dbReference>
<evidence type="ECO:0000313" key="19">
    <source>
        <dbReference type="EMBL" id="THU48662.1"/>
    </source>
</evidence>
<dbReference type="EMBL" id="PYDT01000009">
    <property type="protein sequence ID" value="THU48662.1"/>
    <property type="molecule type" value="Genomic_DNA"/>
</dbReference>
<evidence type="ECO:0000259" key="18">
    <source>
        <dbReference type="PROSITE" id="PS51184"/>
    </source>
</evidence>
<feature type="region of interest" description="Disordered" evidence="15">
    <location>
        <begin position="408"/>
        <end position="432"/>
    </location>
</feature>
<evidence type="ECO:0000256" key="15">
    <source>
        <dbReference type="SAM" id="MobiDB-lite"/>
    </source>
</evidence>
<dbReference type="GO" id="GO:0008270">
    <property type="term" value="F:zinc ion binding"/>
    <property type="evidence" value="ECO:0007669"/>
    <property type="project" value="UniProtKB-KW"/>
</dbReference>
<comment type="caution">
    <text evidence="19">The sequence shown here is derived from an EMBL/GenBank/DDBJ whole genome shotgun (WGS) entry which is preliminary data.</text>
</comment>
<dbReference type="InterPro" id="IPR003347">
    <property type="entry name" value="JmjC_dom"/>
</dbReference>
<dbReference type="InterPro" id="IPR013087">
    <property type="entry name" value="Znf_C2H2_type"/>
</dbReference>
<evidence type="ECO:0008006" key="21">
    <source>
        <dbReference type="Google" id="ProtNLM"/>
    </source>
</evidence>
<evidence type="ECO:0000256" key="2">
    <source>
        <dbReference type="ARBA" id="ARBA00004123"/>
    </source>
</evidence>
<proteinExistence type="predicted"/>
<feature type="compositionally biased region" description="Polar residues" evidence="15">
    <location>
        <begin position="1071"/>
        <end position="1093"/>
    </location>
</feature>
<dbReference type="PANTHER" id="PTHR10694:SF38">
    <property type="entry name" value="LYSINE-SPECIFIC DEMETHYLASE REF6"/>
    <property type="match status" value="1"/>
</dbReference>
<dbReference type="Pfam" id="PF02375">
    <property type="entry name" value="JmjN"/>
    <property type="match status" value="1"/>
</dbReference>
<dbReference type="Pfam" id="PF02373">
    <property type="entry name" value="JmjC"/>
    <property type="match status" value="1"/>
</dbReference>
<dbReference type="GO" id="GO:0005634">
    <property type="term" value="C:nucleus"/>
    <property type="evidence" value="ECO:0007669"/>
    <property type="project" value="UniProtKB-SubCell"/>
</dbReference>
<evidence type="ECO:0000256" key="13">
    <source>
        <dbReference type="ARBA" id="ARBA00023242"/>
    </source>
</evidence>
<feature type="region of interest" description="Disordered" evidence="15">
    <location>
        <begin position="1001"/>
        <end position="1147"/>
    </location>
</feature>
<keyword evidence="10" id="KW-0408">Iron</keyword>
<evidence type="ECO:0000256" key="4">
    <source>
        <dbReference type="ARBA" id="ARBA00022737"/>
    </source>
</evidence>
<dbReference type="PROSITE" id="PS50157">
    <property type="entry name" value="ZINC_FINGER_C2H2_2"/>
    <property type="match status" value="3"/>
</dbReference>
<evidence type="ECO:0000259" key="16">
    <source>
        <dbReference type="PROSITE" id="PS50157"/>
    </source>
</evidence>
<keyword evidence="11" id="KW-0805">Transcription regulation</keyword>
<organism evidence="19 20">
    <name type="scientific">Musa balbisiana</name>
    <name type="common">Banana</name>
    <dbReference type="NCBI Taxonomy" id="52838"/>
    <lineage>
        <taxon>Eukaryota</taxon>
        <taxon>Viridiplantae</taxon>
        <taxon>Streptophyta</taxon>
        <taxon>Embryophyta</taxon>
        <taxon>Tracheophyta</taxon>
        <taxon>Spermatophyta</taxon>
        <taxon>Magnoliopsida</taxon>
        <taxon>Liliopsida</taxon>
        <taxon>Zingiberales</taxon>
        <taxon>Musaceae</taxon>
        <taxon>Musa</taxon>
    </lineage>
</organism>
<dbReference type="PROSITE" id="PS51184">
    <property type="entry name" value="JMJC"/>
    <property type="match status" value="1"/>
</dbReference>